<keyword evidence="3" id="KW-1185">Reference proteome</keyword>
<accession>A0A317VZQ9</accession>
<feature type="region of interest" description="Disordered" evidence="1">
    <location>
        <begin position="46"/>
        <end position="75"/>
    </location>
</feature>
<dbReference type="EMBL" id="MSFL01000018">
    <property type="protein sequence ID" value="PWY77380.1"/>
    <property type="molecule type" value="Genomic_DNA"/>
</dbReference>
<gene>
    <name evidence="2" type="ORF">BO70DRAFT_64917</name>
</gene>
<dbReference type="VEuPathDB" id="FungiDB:BO70DRAFT_64917"/>
<comment type="caution">
    <text evidence="2">The sequence shown here is derived from an EMBL/GenBank/DDBJ whole genome shotgun (WGS) entry which is preliminary data.</text>
</comment>
<dbReference type="Proteomes" id="UP000247233">
    <property type="component" value="Unassembled WGS sequence"/>
</dbReference>
<evidence type="ECO:0000313" key="2">
    <source>
        <dbReference type="EMBL" id="PWY77380.1"/>
    </source>
</evidence>
<sequence length="75" mass="8589">MLTCTHTRTYAHMLTRTHTRTYAHTHTCTHAYMHALVRSLARSPTLSVSIQDKSKTSLSNPTPRIPRKTQLDAER</sequence>
<reference evidence="2 3" key="1">
    <citation type="submission" date="2016-12" db="EMBL/GenBank/DDBJ databases">
        <title>The genomes of Aspergillus section Nigri reveals drivers in fungal speciation.</title>
        <authorList>
            <consortium name="DOE Joint Genome Institute"/>
            <person name="Vesth T.C."/>
            <person name="Nybo J."/>
            <person name="Theobald S."/>
            <person name="Brandl J."/>
            <person name="Frisvad J.C."/>
            <person name="Nielsen K.F."/>
            <person name="Lyhne E.K."/>
            <person name="Kogle M.E."/>
            <person name="Kuo A."/>
            <person name="Riley R."/>
            <person name="Clum A."/>
            <person name="Nolan M."/>
            <person name="Lipzen A."/>
            <person name="Salamov A."/>
            <person name="Henrissat B."/>
            <person name="Wiebenga A."/>
            <person name="De Vries R.P."/>
            <person name="Grigoriev I.V."/>
            <person name="Mortensen U.H."/>
            <person name="Andersen M.R."/>
            <person name="Baker S.E."/>
        </authorList>
    </citation>
    <scope>NUCLEOTIDE SEQUENCE [LARGE SCALE GENOMIC DNA]</scope>
    <source>
        <strain evidence="2 3">CBS 117.55</strain>
    </source>
</reference>
<proteinExistence type="predicted"/>
<dbReference type="GeneID" id="37070855"/>
<name>A0A317VZQ9_9EURO</name>
<dbReference type="AlphaFoldDB" id="A0A317VZQ9"/>
<organism evidence="2 3">
    <name type="scientific">Aspergillus heteromorphus CBS 117.55</name>
    <dbReference type="NCBI Taxonomy" id="1448321"/>
    <lineage>
        <taxon>Eukaryota</taxon>
        <taxon>Fungi</taxon>
        <taxon>Dikarya</taxon>
        <taxon>Ascomycota</taxon>
        <taxon>Pezizomycotina</taxon>
        <taxon>Eurotiomycetes</taxon>
        <taxon>Eurotiomycetidae</taxon>
        <taxon>Eurotiales</taxon>
        <taxon>Aspergillaceae</taxon>
        <taxon>Aspergillus</taxon>
        <taxon>Aspergillus subgen. Circumdati</taxon>
    </lineage>
</organism>
<feature type="compositionally biased region" description="Polar residues" evidence="1">
    <location>
        <begin position="46"/>
        <end position="62"/>
    </location>
</feature>
<protein>
    <submittedName>
        <fullName evidence="2">Uncharacterized protein</fullName>
    </submittedName>
</protein>
<dbReference type="RefSeq" id="XP_025397953.1">
    <property type="nucleotide sequence ID" value="XM_025548618.1"/>
</dbReference>
<evidence type="ECO:0000313" key="3">
    <source>
        <dbReference type="Proteomes" id="UP000247233"/>
    </source>
</evidence>
<evidence type="ECO:0000256" key="1">
    <source>
        <dbReference type="SAM" id="MobiDB-lite"/>
    </source>
</evidence>